<sequence length="97" mass="11191">MSFTVIHKKINAGLLSLSSQLIPVAAEKLPIEAWKLGTIVPKDQINMFMYENREDLVEKYGIENEKIHMYKGIVSMSFKGVRAYIVPPHIYQRQIIE</sequence>
<dbReference type="EnsemblMetazoa" id="CJA12754b.1">
    <property type="protein sequence ID" value="CJA12754b.1"/>
    <property type="gene ID" value="WBGene00131958"/>
</dbReference>
<evidence type="ECO:0000313" key="1">
    <source>
        <dbReference type="EnsemblMetazoa" id="CJA12754b.1"/>
    </source>
</evidence>
<dbReference type="Proteomes" id="UP000005237">
    <property type="component" value="Unassembled WGS sequence"/>
</dbReference>
<dbReference type="AlphaFoldDB" id="A0A8R1DUN0"/>
<keyword evidence="2" id="KW-1185">Reference proteome</keyword>
<evidence type="ECO:0000313" key="2">
    <source>
        <dbReference type="Proteomes" id="UP000005237"/>
    </source>
</evidence>
<organism evidence="1 2">
    <name type="scientific">Caenorhabditis japonica</name>
    <dbReference type="NCBI Taxonomy" id="281687"/>
    <lineage>
        <taxon>Eukaryota</taxon>
        <taxon>Metazoa</taxon>
        <taxon>Ecdysozoa</taxon>
        <taxon>Nematoda</taxon>
        <taxon>Chromadorea</taxon>
        <taxon>Rhabditida</taxon>
        <taxon>Rhabditina</taxon>
        <taxon>Rhabditomorpha</taxon>
        <taxon>Rhabditoidea</taxon>
        <taxon>Rhabditidae</taxon>
        <taxon>Peloderinae</taxon>
        <taxon>Caenorhabditis</taxon>
    </lineage>
</organism>
<proteinExistence type="predicted"/>
<protein>
    <submittedName>
        <fullName evidence="1">Uncharacterized protein</fullName>
    </submittedName>
</protein>
<reference evidence="1" key="2">
    <citation type="submission" date="2022-06" db="UniProtKB">
        <authorList>
            <consortium name="EnsemblMetazoa"/>
        </authorList>
    </citation>
    <scope>IDENTIFICATION</scope>
    <source>
        <strain evidence="1">DF5081</strain>
    </source>
</reference>
<name>A0A8R1DUN0_CAEJA</name>
<reference evidence="2" key="1">
    <citation type="submission" date="2010-08" db="EMBL/GenBank/DDBJ databases">
        <authorList>
            <consortium name="Caenorhabditis japonica Sequencing Consortium"/>
            <person name="Wilson R.K."/>
        </authorList>
    </citation>
    <scope>NUCLEOTIDE SEQUENCE [LARGE SCALE GENOMIC DNA]</scope>
    <source>
        <strain evidence="2">DF5081</strain>
    </source>
</reference>
<accession>A0A8R1DUN0</accession>